<evidence type="ECO:0000313" key="1">
    <source>
        <dbReference type="EMBL" id="KAK0735301.1"/>
    </source>
</evidence>
<dbReference type="SUPFAM" id="SSF51735">
    <property type="entry name" value="NAD(P)-binding Rossmann-fold domains"/>
    <property type="match status" value="1"/>
</dbReference>
<organism evidence="1 2">
    <name type="scientific">Lasiosphaeria miniovina</name>
    <dbReference type="NCBI Taxonomy" id="1954250"/>
    <lineage>
        <taxon>Eukaryota</taxon>
        <taxon>Fungi</taxon>
        <taxon>Dikarya</taxon>
        <taxon>Ascomycota</taxon>
        <taxon>Pezizomycotina</taxon>
        <taxon>Sordariomycetes</taxon>
        <taxon>Sordariomycetidae</taxon>
        <taxon>Sordariales</taxon>
        <taxon>Lasiosphaeriaceae</taxon>
        <taxon>Lasiosphaeria</taxon>
    </lineage>
</organism>
<proteinExistence type="predicted"/>
<gene>
    <name evidence="1" type="ORF">B0T26DRAFT_747109</name>
</gene>
<name>A0AA40BJD0_9PEZI</name>
<dbReference type="RefSeq" id="XP_060304178.1">
    <property type="nucleotide sequence ID" value="XM_060444795.1"/>
</dbReference>
<evidence type="ECO:0000313" key="2">
    <source>
        <dbReference type="Proteomes" id="UP001172101"/>
    </source>
</evidence>
<accession>A0AA40BJD0</accession>
<protein>
    <submittedName>
        <fullName evidence="1">Uncharacterized protein</fullName>
    </submittedName>
</protein>
<dbReference type="AlphaFoldDB" id="A0AA40BJD0"/>
<sequence length="50" mass="5763">MPEHYHNSIRAEVCAPTVINNAGVVQGRTLLDTSERDIRFTFDVNTFTYY</sequence>
<comment type="caution">
    <text evidence="1">The sequence shown here is derived from an EMBL/GenBank/DDBJ whole genome shotgun (WGS) entry which is preliminary data.</text>
</comment>
<reference evidence="1" key="1">
    <citation type="submission" date="2023-06" db="EMBL/GenBank/DDBJ databases">
        <title>Genome-scale phylogeny and comparative genomics of the fungal order Sordariales.</title>
        <authorList>
            <consortium name="Lawrence Berkeley National Laboratory"/>
            <person name="Hensen N."/>
            <person name="Bonometti L."/>
            <person name="Westerberg I."/>
            <person name="Brannstrom I.O."/>
            <person name="Guillou S."/>
            <person name="Cros-Aarteil S."/>
            <person name="Calhoun S."/>
            <person name="Haridas S."/>
            <person name="Kuo A."/>
            <person name="Mondo S."/>
            <person name="Pangilinan J."/>
            <person name="Riley R."/>
            <person name="LaButti K."/>
            <person name="Andreopoulos B."/>
            <person name="Lipzen A."/>
            <person name="Chen C."/>
            <person name="Yanf M."/>
            <person name="Daum C."/>
            <person name="Ng V."/>
            <person name="Clum A."/>
            <person name="Steindorff A."/>
            <person name="Ohm R."/>
            <person name="Martin F."/>
            <person name="Silar P."/>
            <person name="Natvig D."/>
            <person name="Lalanne C."/>
            <person name="Gautier V."/>
            <person name="Ament-velasquez S.L."/>
            <person name="Kruys A."/>
            <person name="Hutchinson M.I."/>
            <person name="Powell A.J."/>
            <person name="Barry K."/>
            <person name="Miller A.N."/>
            <person name="Grigoriev I.V."/>
            <person name="Debuchy R."/>
            <person name="Gladieux P."/>
            <person name="Thoren M.H."/>
            <person name="Johannesson H."/>
        </authorList>
    </citation>
    <scope>NUCLEOTIDE SEQUENCE</scope>
    <source>
        <strain evidence="1">SMH2392-1A</strain>
    </source>
</reference>
<dbReference type="InterPro" id="IPR036291">
    <property type="entry name" value="NAD(P)-bd_dom_sf"/>
</dbReference>
<dbReference type="GeneID" id="85328065"/>
<dbReference type="Proteomes" id="UP001172101">
    <property type="component" value="Unassembled WGS sequence"/>
</dbReference>
<keyword evidence="2" id="KW-1185">Reference proteome</keyword>
<dbReference type="EMBL" id="JAUIRO010000001">
    <property type="protein sequence ID" value="KAK0735301.1"/>
    <property type="molecule type" value="Genomic_DNA"/>
</dbReference>